<evidence type="ECO:0000313" key="8">
    <source>
        <dbReference type="Proteomes" id="UP000014680"/>
    </source>
</evidence>
<feature type="compositionally biased region" description="Polar residues" evidence="5">
    <location>
        <begin position="29"/>
        <end position="51"/>
    </location>
</feature>
<evidence type="ECO:0000256" key="5">
    <source>
        <dbReference type="SAM" id="MobiDB-lite"/>
    </source>
</evidence>
<name>A0A0A1U727_ENTIV</name>
<keyword evidence="7" id="KW-0131">Cell cycle</keyword>
<sequence>MSDDLLKKQRSIQPNSHPPNSTHKDIRNETISSPQKQTRPSHTPSPSCVTPSSLMLQQKIDEAKGKVITVDEPSVLNDETFNDAHYTADDDYVKEEKPRKVLNPAKKTKKTKQSKKATKSDKVDLSPQQQQPQLDAKIEISVTENVNSSSEKDILKDEQFNDAHYAPDDDKIVPEIKTKRKALNPPKKKKVVEKVGKDEKKSSVIPTDFTKTEKNVVNSTIKEPIDKCSEEHKTTRKPLNLKFATKKKSAESSLSVEPINESVPKHSEETKVVLPTPEKISMDDKNILIDENFNNAHQPTTDDTYGKGTEKTTRKTLNPKKASRRLSNKNIDDNTKMTASESGRRKSIKRVDTGKDKPVSKLRMYKDNGSKTENVTSDSSDTGENSPLARRTVSPRGMNGSSHMSTVSMANLPHDTHQIFASSAETPFLDDGEKSPKNRSRSPSTHEGEDPMVTKVLIIQEEDRKLVFNIADTIGRGAFGEVLKGMNADSGEFVAIKQMKVNKKSVLKEVAEEIKLLRFLENDYIVRYIASTQSHGCLYIVMEFMESGSLLNIVKQFKQLNEVLSAKYIYQVLIGLEYIHGQGIVHRDIKAANILVAKDGRVKIADFGVSIQTSDLSNGNSEDPIGTPNWMSPEVIQMQGTTIKADIWALGCTVIELITGNAPYSDLNPTAALYRIVSDEHPPFPPSVSPYLRQFLLACFDRDINLRKTAKELKSFKWITQNCNEKKAVTTKKKVVKKKVEIVPQKKDDEDWGNDFATEGEDDILKNIPLVGSQRKLKPVSFDSDFTFSPAHSKKATPNDNWDDAFISTPVTKSEKIDNKDKVDIFEKLEKSQQIEKVEKSGNEKLKVSISESPQKVTKLSLAPIKVVEESDWDGDFAMDSPSQPKVTLNTPTKETHHADKAEKKFSQSLNTSKGDDDWGDLLDFPADDGKQTPIFLRPANSPEKKPIAFSPLQNCVEDYDSDFAEADDKPTNSVSAMESIEAMECFELETTNQVSQMKSKYRELILESIEVLNSGAKDVVNKMKRMMNEINTVCQDDQFSDIDTTISECGVFPILSVLEQEEFDASPELRLEAIKVINVIMDKCVCPTDKNIEGCSPQDNCSKARELILMTGGATVVNYCISMAKHDLHLVEIVKFLKNVFGDVGNKFLIPNLFINCGGLSIISQILSPKIEVKDTLIDEVLKTVYSFVEKQANDVSSKKSMCPKNILILMFLQDKVMDAIIQYACRMFLNKNYEGSLDGFRIVNQLISSNLISDLQIKAEMCQRVITNNVFGLLKKLDSSKDANFVQEEILFNICKLCKNLLTKIRPENFESLLNAKIVPFLVKLMSKCDSLDNPIERDKPHLTDMMKTGLINNMFQCIWLCLSFSGKNLAQSVFKDMMLFTSTFTLLRSYCEVSLKASKSVENDTVKIIIIMATMLNSHYKTCDFITGEASLFLIKYFADGKHQFMENTFNACIAMYLSNPKKVMKTFTSEDFMKNLMNALKNANYDDQVCVNELLKFKTLTEYTEVAQNFAQSFLLLDLVKLLRDVTTNNREVKINLLKIVKSLLQAHPEKKRLVGNVELLAAMKQVYENGVKENMVTVREGSEECIKMLTTVQLESKPVTSIRSKFFEKKTSSAHKRSASSYTNKDIKSFENDTKPIPLSQFVNTPQSKSDSIRVEAPNSPRTPGRSIPIKSKGGRSSLSKGETIDNDKKDKKDGSSSPQSETPKEKKRGMFSFMKK</sequence>
<gene>
    <name evidence="7" type="ORF">EIN_405490</name>
</gene>
<keyword evidence="7" id="KW-0808">Transferase</keyword>
<dbReference type="EC" id="2.7.11.1" evidence="1"/>
<dbReference type="EMBL" id="KB206537">
    <property type="protein sequence ID" value="ELP90125.1"/>
    <property type="molecule type" value="Genomic_DNA"/>
</dbReference>
<dbReference type="InterPro" id="IPR017441">
    <property type="entry name" value="Protein_kinase_ATP_BS"/>
</dbReference>
<dbReference type="Gene3D" id="1.25.10.10">
    <property type="entry name" value="Leucine-rich Repeat Variant"/>
    <property type="match status" value="1"/>
</dbReference>
<feature type="compositionally biased region" description="Basic and acidic residues" evidence="5">
    <location>
        <begin position="894"/>
        <end position="906"/>
    </location>
</feature>
<dbReference type="PROSITE" id="PS00108">
    <property type="entry name" value="PROTEIN_KINASE_ST"/>
    <property type="match status" value="1"/>
</dbReference>
<dbReference type="InterPro" id="IPR011989">
    <property type="entry name" value="ARM-like"/>
</dbReference>
<feature type="region of interest" description="Disordered" evidence="5">
    <location>
        <begin position="425"/>
        <end position="453"/>
    </location>
</feature>
<feature type="compositionally biased region" description="Basic and acidic residues" evidence="5">
    <location>
        <begin position="304"/>
        <end position="313"/>
    </location>
</feature>
<feature type="domain" description="Protein kinase" evidence="6">
    <location>
        <begin position="468"/>
        <end position="719"/>
    </location>
</feature>
<feature type="region of interest" description="Disordered" evidence="5">
    <location>
        <begin position="245"/>
        <end position="278"/>
    </location>
</feature>
<feature type="region of interest" description="Disordered" evidence="5">
    <location>
        <begin position="65"/>
        <end position="201"/>
    </location>
</feature>
<keyword evidence="3 4" id="KW-0067">ATP-binding</keyword>
<dbReference type="OrthoDB" id="8693905at2759"/>
<dbReference type="GO" id="GO:0004674">
    <property type="term" value="F:protein serine/threonine kinase activity"/>
    <property type="evidence" value="ECO:0007669"/>
    <property type="project" value="UniProtKB-EC"/>
</dbReference>
<keyword evidence="2 4" id="KW-0547">Nucleotide-binding</keyword>
<feature type="compositionally biased region" description="Basic and acidic residues" evidence="5">
    <location>
        <begin position="349"/>
        <end position="370"/>
    </location>
</feature>
<dbReference type="SMART" id="SM00220">
    <property type="entry name" value="S_TKc"/>
    <property type="match status" value="1"/>
</dbReference>
<dbReference type="VEuPathDB" id="AmoebaDB:EIN_405490"/>
<feature type="compositionally biased region" description="Basic residues" evidence="5">
    <location>
        <begin position="1711"/>
        <end position="1722"/>
    </location>
</feature>
<dbReference type="CDD" id="cd06627">
    <property type="entry name" value="STKc_Cdc7_like"/>
    <property type="match status" value="1"/>
</dbReference>
<evidence type="ECO:0000256" key="4">
    <source>
        <dbReference type="PROSITE-ProRule" id="PRU10141"/>
    </source>
</evidence>
<feature type="binding site" evidence="4">
    <location>
        <position position="497"/>
    </location>
    <ligand>
        <name>ATP</name>
        <dbReference type="ChEBI" id="CHEBI:30616"/>
    </ligand>
</feature>
<dbReference type="GO" id="GO:0005737">
    <property type="term" value="C:cytoplasm"/>
    <property type="evidence" value="ECO:0007669"/>
    <property type="project" value="TreeGrafter"/>
</dbReference>
<feature type="compositionally biased region" description="Polar residues" evidence="5">
    <location>
        <begin position="881"/>
        <end position="893"/>
    </location>
</feature>
<evidence type="ECO:0000256" key="2">
    <source>
        <dbReference type="ARBA" id="ARBA00022741"/>
    </source>
</evidence>
<keyword evidence="8" id="KW-1185">Reference proteome</keyword>
<evidence type="ECO:0000313" key="7">
    <source>
        <dbReference type="EMBL" id="ELP90125.1"/>
    </source>
</evidence>
<reference evidence="7 8" key="1">
    <citation type="submission" date="2012-10" db="EMBL/GenBank/DDBJ databases">
        <authorList>
            <person name="Zafar N."/>
            <person name="Inman J."/>
            <person name="Hall N."/>
            <person name="Lorenzi H."/>
            <person name="Caler E."/>
        </authorList>
    </citation>
    <scope>NUCLEOTIDE SEQUENCE [LARGE SCALE GENOMIC DNA]</scope>
    <source>
        <strain evidence="7 8">IP1</strain>
    </source>
</reference>
<dbReference type="PROSITE" id="PS50011">
    <property type="entry name" value="PROTEIN_KINASE_DOM"/>
    <property type="match status" value="1"/>
</dbReference>
<dbReference type="GeneID" id="14889033"/>
<dbReference type="InterPro" id="IPR000719">
    <property type="entry name" value="Prot_kinase_dom"/>
</dbReference>
<feature type="compositionally biased region" description="Basic and acidic residues" evidence="5">
    <location>
        <begin position="192"/>
        <end position="201"/>
    </location>
</feature>
<feature type="compositionally biased region" description="Basic residues" evidence="5">
    <location>
        <begin position="178"/>
        <end position="191"/>
    </location>
</feature>
<evidence type="ECO:0000259" key="6">
    <source>
        <dbReference type="PROSITE" id="PS50011"/>
    </source>
</evidence>
<dbReference type="KEGG" id="eiv:EIN_405490"/>
<feature type="compositionally biased region" description="Polar residues" evidence="5">
    <location>
        <begin position="11"/>
        <end position="21"/>
    </location>
</feature>
<dbReference type="RefSeq" id="XP_004256896.1">
    <property type="nucleotide sequence ID" value="XM_004256848.1"/>
</dbReference>
<dbReference type="SUPFAM" id="SSF48371">
    <property type="entry name" value="ARM repeat"/>
    <property type="match status" value="1"/>
</dbReference>
<dbReference type="GO" id="GO:0051301">
    <property type="term" value="P:cell division"/>
    <property type="evidence" value="ECO:0007669"/>
    <property type="project" value="UniProtKB-KW"/>
</dbReference>
<proteinExistence type="predicted"/>
<feature type="compositionally biased region" description="Basic residues" evidence="5">
    <location>
        <begin position="317"/>
        <end position="327"/>
    </location>
</feature>
<dbReference type="InterPro" id="IPR008271">
    <property type="entry name" value="Ser/Thr_kinase_AS"/>
</dbReference>
<dbReference type="Gene3D" id="1.10.510.10">
    <property type="entry name" value="Transferase(Phosphotransferase) domain 1"/>
    <property type="match status" value="1"/>
</dbReference>
<keyword evidence="7" id="KW-0132">Cell division</keyword>
<feature type="region of interest" description="Disordered" evidence="5">
    <location>
        <begin position="1613"/>
        <end position="1722"/>
    </location>
</feature>
<feature type="compositionally biased region" description="Basic residues" evidence="5">
    <location>
        <begin position="106"/>
        <end position="117"/>
    </location>
</feature>
<feature type="compositionally biased region" description="Basic and acidic residues" evidence="5">
    <location>
        <begin position="150"/>
        <end position="177"/>
    </location>
</feature>
<feature type="compositionally biased region" description="Polar residues" evidence="5">
    <location>
        <begin position="292"/>
        <end position="303"/>
    </location>
</feature>
<dbReference type="InterPro" id="IPR050629">
    <property type="entry name" value="STE20/SPS1-PAK"/>
</dbReference>
<dbReference type="PANTHER" id="PTHR48012:SF26">
    <property type="entry name" value="SERINE_THREONINE-PROTEIN KINASE DDB_G0283821-RELATED"/>
    <property type="match status" value="1"/>
</dbReference>
<evidence type="ECO:0000256" key="3">
    <source>
        <dbReference type="ARBA" id="ARBA00022840"/>
    </source>
</evidence>
<dbReference type="InterPro" id="IPR016024">
    <property type="entry name" value="ARM-type_fold"/>
</dbReference>
<dbReference type="Proteomes" id="UP000014680">
    <property type="component" value="Unassembled WGS sequence"/>
</dbReference>
<feature type="compositionally biased region" description="Low complexity" evidence="5">
    <location>
        <begin position="1676"/>
        <end position="1687"/>
    </location>
</feature>
<dbReference type="Pfam" id="PF00069">
    <property type="entry name" value="Pkinase"/>
    <property type="match status" value="1"/>
</dbReference>
<feature type="compositionally biased region" description="Polar residues" evidence="5">
    <location>
        <begin position="1646"/>
        <end position="1655"/>
    </location>
</feature>
<dbReference type="PANTHER" id="PTHR48012">
    <property type="entry name" value="STERILE20-LIKE KINASE, ISOFORM B-RELATED"/>
    <property type="match status" value="1"/>
</dbReference>
<evidence type="ECO:0000256" key="1">
    <source>
        <dbReference type="ARBA" id="ARBA00012513"/>
    </source>
</evidence>
<accession>A0A0A1U727</accession>
<feature type="compositionally biased region" description="Polar residues" evidence="5">
    <location>
        <begin position="399"/>
        <end position="408"/>
    </location>
</feature>
<dbReference type="GO" id="GO:0005524">
    <property type="term" value="F:ATP binding"/>
    <property type="evidence" value="ECO:0007669"/>
    <property type="project" value="UniProtKB-UniRule"/>
</dbReference>
<feature type="compositionally biased region" description="Basic and acidic residues" evidence="5">
    <location>
        <begin position="1688"/>
        <end position="1700"/>
    </location>
</feature>
<dbReference type="PROSITE" id="PS00107">
    <property type="entry name" value="PROTEIN_KINASE_ATP"/>
    <property type="match status" value="1"/>
</dbReference>
<feature type="region of interest" description="Disordered" evidence="5">
    <location>
        <begin position="291"/>
        <end position="408"/>
    </location>
</feature>
<feature type="compositionally biased region" description="Polar residues" evidence="5">
    <location>
        <begin position="371"/>
        <end position="385"/>
    </location>
</feature>
<organism evidence="7 8">
    <name type="scientific">Entamoeba invadens IP1</name>
    <dbReference type="NCBI Taxonomy" id="370355"/>
    <lineage>
        <taxon>Eukaryota</taxon>
        <taxon>Amoebozoa</taxon>
        <taxon>Evosea</taxon>
        <taxon>Archamoebae</taxon>
        <taxon>Mastigamoebida</taxon>
        <taxon>Entamoebidae</taxon>
        <taxon>Entamoeba</taxon>
    </lineage>
</organism>
<feature type="compositionally biased region" description="Basic and acidic residues" evidence="5">
    <location>
        <begin position="1630"/>
        <end position="1639"/>
    </location>
</feature>
<feature type="region of interest" description="Disordered" evidence="5">
    <location>
        <begin position="876"/>
        <end position="913"/>
    </location>
</feature>
<dbReference type="InterPro" id="IPR011009">
    <property type="entry name" value="Kinase-like_dom_sf"/>
</dbReference>
<dbReference type="SUPFAM" id="SSF56112">
    <property type="entry name" value="Protein kinase-like (PK-like)"/>
    <property type="match status" value="1"/>
</dbReference>
<protein>
    <recommendedName>
        <fullName evidence="1">non-specific serine/threonine protein kinase</fullName>
        <ecNumber evidence="1">2.7.11.1</ecNumber>
    </recommendedName>
</protein>
<feature type="region of interest" description="Disordered" evidence="5">
    <location>
        <begin position="1"/>
        <end position="51"/>
    </location>
</feature>